<name>A0ABT7MHM1_9PSEU</name>
<keyword evidence="2" id="KW-1185">Reference proteome</keyword>
<dbReference type="Proteomes" id="UP001231924">
    <property type="component" value="Unassembled WGS sequence"/>
</dbReference>
<sequence length="182" mass="19490">MAVALVVVALVVCVVALSVVGVRRGKVRRCEEEAAWLAASPREDGGGEPVAVEVWWAGKDAGIVWDGRDVGVWTPTLDGPCNTPRLRPVRGGLVTAGEPMSVTRGALFADRDWVVVGGRRFVLHERELVDARGTRWPLSTVVSGHPGDVRRFTVPRDLGPRGTLLVLDRLSLRALVAASSGD</sequence>
<proteinExistence type="predicted"/>
<reference evidence="1 2" key="1">
    <citation type="submission" date="2023-06" db="EMBL/GenBank/DDBJ databases">
        <title>Actinomycetospora Odt1-22.</title>
        <authorList>
            <person name="Supong K."/>
        </authorList>
    </citation>
    <scope>NUCLEOTIDE SEQUENCE [LARGE SCALE GENOMIC DNA]</scope>
    <source>
        <strain evidence="1 2">Odt1-22</strain>
    </source>
</reference>
<organism evidence="1 2">
    <name type="scientific">Actinomycetospora termitidis</name>
    <dbReference type="NCBI Taxonomy" id="3053470"/>
    <lineage>
        <taxon>Bacteria</taxon>
        <taxon>Bacillati</taxon>
        <taxon>Actinomycetota</taxon>
        <taxon>Actinomycetes</taxon>
        <taxon>Pseudonocardiales</taxon>
        <taxon>Pseudonocardiaceae</taxon>
        <taxon>Actinomycetospora</taxon>
    </lineage>
</organism>
<dbReference type="EMBL" id="JASVWF010000007">
    <property type="protein sequence ID" value="MDL5159377.1"/>
    <property type="molecule type" value="Genomic_DNA"/>
</dbReference>
<accession>A0ABT7MHM1</accession>
<comment type="caution">
    <text evidence="1">The sequence shown here is derived from an EMBL/GenBank/DDBJ whole genome shotgun (WGS) entry which is preliminary data.</text>
</comment>
<protein>
    <submittedName>
        <fullName evidence="1">Uncharacterized protein</fullName>
    </submittedName>
</protein>
<evidence type="ECO:0000313" key="2">
    <source>
        <dbReference type="Proteomes" id="UP001231924"/>
    </source>
</evidence>
<gene>
    <name evidence="1" type="ORF">QRT03_25645</name>
</gene>
<dbReference type="RefSeq" id="WP_286055961.1">
    <property type="nucleotide sequence ID" value="NZ_JASVWF010000007.1"/>
</dbReference>
<evidence type="ECO:0000313" key="1">
    <source>
        <dbReference type="EMBL" id="MDL5159377.1"/>
    </source>
</evidence>